<sequence length="97" mass="10176">IRAYECAHSRGGSAPVVLFSAVCGQLLGQVLAGRESGYASIDIPTSSRTLGASVTISNWQCQLAWTLCVAFIWVVVSVAAWSMETGDPVGFAHTLSS</sequence>
<evidence type="ECO:0000313" key="3">
    <source>
        <dbReference type="EMBL" id="KAF8486363.1"/>
    </source>
</evidence>
<proteinExistence type="predicted"/>
<organism evidence="3 4">
    <name type="scientific">Russula ochroleuca</name>
    <dbReference type="NCBI Taxonomy" id="152965"/>
    <lineage>
        <taxon>Eukaryota</taxon>
        <taxon>Fungi</taxon>
        <taxon>Dikarya</taxon>
        <taxon>Basidiomycota</taxon>
        <taxon>Agaricomycotina</taxon>
        <taxon>Agaricomycetes</taxon>
        <taxon>Russulales</taxon>
        <taxon>Russulaceae</taxon>
        <taxon>Russula</taxon>
    </lineage>
</organism>
<reference evidence="3" key="2">
    <citation type="journal article" date="2020" name="Nat. Commun.">
        <title>Large-scale genome sequencing of mycorrhizal fungi provides insights into the early evolution of symbiotic traits.</title>
        <authorList>
            <person name="Miyauchi S."/>
            <person name="Kiss E."/>
            <person name="Kuo A."/>
            <person name="Drula E."/>
            <person name="Kohler A."/>
            <person name="Sanchez-Garcia M."/>
            <person name="Morin E."/>
            <person name="Andreopoulos B."/>
            <person name="Barry K.W."/>
            <person name="Bonito G."/>
            <person name="Buee M."/>
            <person name="Carver A."/>
            <person name="Chen C."/>
            <person name="Cichocki N."/>
            <person name="Clum A."/>
            <person name="Culley D."/>
            <person name="Crous P.W."/>
            <person name="Fauchery L."/>
            <person name="Girlanda M."/>
            <person name="Hayes R.D."/>
            <person name="Keri Z."/>
            <person name="LaButti K."/>
            <person name="Lipzen A."/>
            <person name="Lombard V."/>
            <person name="Magnuson J."/>
            <person name="Maillard F."/>
            <person name="Murat C."/>
            <person name="Nolan M."/>
            <person name="Ohm R.A."/>
            <person name="Pangilinan J."/>
            <person name="Pereira M.F."/>
            <person name="Perotto S."/>
            <person name="Peter M."/>
            <person name="Pfister S."/>
            <person name="Riley R."/>
            <person name="Sitrit Y."/>
            <person name="Stielow J.B."/>
            <person name="Szollosi G."/>
            <person name="Zifcakova L."/>
            <person name="Stursova M."/>
            <person name="Spatafora J.W."/>
            <person name="Tedersoo L."/>
            <person name="Vaario L.M."/>
            <person name="Yamada A."/>
            <person name="Yan M."/>
            <person name="Wang P."/>
            <person name="Xu J."/>
            <person name="Bruns T."/>
            <person name="Baldrian P."/>
            <person name="Vilgalys R."/>
            <person name="Dunand C."/>
            <person name="Henrissat B."/>
            <person name="Grigoriev I.V."/>
            <person name="Hibbett D."/>
            <person name="Nagy L.G."/>
            <person name="Martin F.M."/>
        </authorList>
    </citation>
    <scope>NUCLEOTIDE SEQUENCE</scope>
    <source>
        <strain evidence="3">Prilba</strain>
    </source>
</reference>
<keyword evidence="1" id="KW-0812">Transmembrane</keyword>
<gene>
    <name evidence="3" type="ORF">DFH94DRAFT_712824</name>
</gene>
<accession>A0A9P5TE09</accession>
<keyword evidence="4" id="KW-1185">Reference proteome</keyword>
<comment type="caution">
    <text evidence="3">The sequence shown here is derived from an EMBL/GenBank/DDBJ whole genome shotgun (WGS) entry which is preliminary data.</text>
</comment>
<evidence type="ECO:0000313" key="4">
    <source>
        <dbReference type="Proteomes" id="UP000759537"/>
    </source>
</evidence>
<feature type="chain" id="PRO_5040152135" evidence="2">
    <location>
        <begin position="33"/>
        <end position="97"/>
    </location>
</feature>
<feature type="transmembrane region" description="Helical" evidence="1">
    <location>
        <begin position="63"/>
        <end position="83"/>
    </location>
</feature>
<evidence type="ECO:0000256" key="2">
    <source>
        <dbReference type="SAM" id="SignalP"/>
    </source>
</evidence>
<dbReference type="Proteomes" id="UP000759537">
    <property type="component" value="Unassembled WGS sequence"/>
</dbReference>
<keyword evidence="2" id="KW-0732">Signal</keyword>
<keyword evidence="1" id="KW-0472">Membrane</keyword>
<evidence type="ECO:0000256" key="1">
    <source>
        <dbReference type="SAM" id="Phobius"/>
    </source>
</evidence>
<keyword evidence="1" id="KW-1133">Transmembrane helix</keyword>
<protein>
    <submittedName>
        <fullName evidence="3">Uncharacterized protein</fullName>
    </submittedName>
</protein>
<dbReference type="AlphaFoldDB" id="A0A9P5TE09"/>
<name>A0A9P5TE09_9AGAM</name>
<feature type="signal peptide" evidence="2">
    <location>
        <begin position="1"/>
        <end position="32"/>
    </location>
</feature>
<dbReference type="EMBL" id="WHVB01000002">
    <property type="protein sequence ID" value="KAF8486363.1"/>
    <property type="molecule type" value="Genomic_DNA"/>
</dbReference>
<reference evidence="3" key="1">
    <citation type="submission" date="2019-10" db="EMBL/GenBank/DDBJ databases">
        <authorList>
            <consortium name="DOE Joint Genome Institute"/>
            <person name="Kuo A."/>
            <person name="Miyauchi S."/>
            <person name="Kiss E."/>
            <person name="Drula E."/>
            <person name="Kohler A."/>
            <person name="Sanchez-Garcia M."/>
            <person name="Andreopoulos B."/>
            <person name="Barry K.W."/>
            <person name="Bonito G."/>
            <person name="Buee M."/>
            <person name="Carver A."/>
            <person name="Chen C."/>
            <person name="Cichocki N."/>
            <person name="Clum A."/>
            <person name="Culley D."/>
            <person name="Crous P.W."/>
            <person name="Fauchery L."/>
            <person name="Girlanda M."/>
            <person name="Hayes R."/>
            <person name="Keri Z."/>
            <person name="LaButti K."/>
            <person name="Lipzen A."/>
            <person name="Lombard V."/>
            <person name="Magnuson J."/>
            <person name="Maillard F."/>
            <person name="Morin E."/>
            <person name="Murat C."/>
            <person name="Nolan M."/>
            <person name="Ohm R."/>
            <person name="Pangilinan J."/>
            <person name="Pereira M."/>
            <person name="Perotto S."/>
            <person name="Peter M."/>
            <person name="Riley R."/>
            <person name="Sitrit Y."/>
            <person name="Stielow B."/>
            <person name="Szollosi G."/>
            <person name="Zifcakova L."/>
            <person name="Stursova M."/>
            <person name="Spatafora J.W."/>
            <person name="Tedersoo L."/>
            <person name="Vaario L.-M."/>
            <person name="Yamada A."/>
            <person name="Yan M."/>
            <person name="Wang P."/>
            <person name="Xu J."/>
            <person name="Bruns T."/>
            <person name="Baldrian P."/>
            <person name="Vilgalys R."/>
            <person name="Henrissat B."/>
            <person name="Grigoriev I.V."/>
            <person name="Hibbett D."/>
            <person name="Nagy L.G."/>
            <person name="Martin F.M."/>
        </authorList>
    </citation>
    <scope>NUCLEOTIDE SEQUENCE</scope>
    <source>
        <strain evidence="3">Prilba</strain>
    </source>
</reference>
<feature type="non-terminal residue" evidence="3">
    <location>
        <position position="1"/>
    </location>
</feature>